<organism evidence="10 11">
    <name type="scientific">Nitrospira moscoviensis</name>
    <dbReference type="NCBI Taxonomy" id="42253"/>
    <lineage>
        <taxon>Bacteria</taxon>
        <taxon>Pseudomonadati</taxon>
        <taxon>Nitrospirota</taxon>
        <taxon>Nitrospiria</taxon>
        <taxon>Nitrospirales</taxon>
        <taxon>Nitrospiraceae</taxon>
        <taxon>Nitrospira</taxon>
    </lineage>
</organism>
<keyword evidence="2" id="KW-0813">Transport</keyword>
<evidence type="ECO:0000256" key="7">
    <source>
        <dbReference type="ARBA" id="ARBA00022989"/>
    </source>
</evidence>
<reference evidence="10 11" key="1">
    <citation type="journal article" date="2015" name="Proc. Natl. Acad. Sci. U.S.A.">
        <title>Expanded metabolic versatility of ubiquitous nitrite-oxidizing bacteria from the genus Nitrospira.</title>
        <authorList>
            <person name="Koch H."/>
            <person name="Lucker S."/>
            <person name="Albertsen M."/>
            <person name="Kitzinger K."/>
            <person name="Herbold C."/>
            <person name="Spieck E."/>
            <person name="Nielsen P.H."/>
            <person name="Wagner M."/>
            <person name="Daims H."/>
        </authorList>
    </citation>
    <scope>NUCLEOTIDE SEQUENCE [LARGE SCALE GENOMIC DNA]</scope>
    <source>
        <strain evidence="10 11">NSP M-1</strain>
    </source>
</reference>
<evidence type="ECO:0000256" key="8">
    <source>
        <dbReference type="ARBA" id="ARBA00023136"/>
    </source>
</evidence>
<evidence type="ECO:0000313" key="10">
    <source>
        <dbReference type="EMBL" id="ALA61167.1"/>
    </source>
</evidence>
<evidence type="ECO:0000256" key="5">
    <source>
        <dbReference type="ARBA" id="ARBA00022692"/>
    </source>
</evidence>
<keyword evidence="3" id="KW-1003">Cell membrane</keyword>
<gene>
    <name evidence="10" type="ORF">NITMOv2_4799</name>
</gene>
<dbReference type="InterPro" id="IPR024961">
    <property type="entry name" value="T2SS_GspC_N"/>
</dbReference>
<dbReference type="PATRIC" id="fig|42253.5.peg.4733"/>
<evidence type="ECO:0000259" key="9">
    <source>
        <dbReference type="Pfam" id="PF11356"/>
    </source>
</evidence>
<keyword evidence="11" id="KW-1185">Reference proteome</keyword>
<dbReference type="Gene3D" id="2.30.42.10">
    <property type="match status" value="1"/>
</dbReference>
<comment type="subcellular location">
    <subcellularLocation>
        <location evidence="1">Cell inner membrane</location>
    </subcellularLocation>
</comment>
<dbReference type="GO" id="GO:0005886">
    <property type="term" value="C:plasma membrane"/>
    <property type="evidence" value="ECO:0007669"/>
    <property type="project" value="UniProtKB-SubCell"/>
</dbReference>
<dbReference type="Pfam" id="PF11356">
    <property type="entry name" value="T2SSC"/>
    <property type="match status" value="1"/>
</dbReference>
<evidence type="ECO:0000256" key="3">
    <source>
        <dbReference type="ARBA" id="ARBA00022475"/>
    </source>
</evidence>
<proteinExistence type="predicted"/>
<evidence type="ECO:0000313" key="11">
    <source>
        <dbReference type="Proteomes" id="UP000069205"/>
    </source>
</evidence>
<dbReference type="AlphaFoldDB" id="A0A0K2GKL1"/>
<name>A0A0K2GKL1_NITMO</name>
<accession>A0A0K2GKL1</accession>
<sequence length="288" mass="31413">MPMTYRTAALAVIGAISCWLIAHSVNGYVAYTLSSIPSDSLTKDASPAPDAPSALEPQEMAKSILSSGLFVVPPDVSSITAEAQEAPPTPPIELKGKLKLLGTAIVNGRRSSAAIEQLSDHTQKLYFLEDTIEGFGQLAGITREGVTIVEGNRRGYLPLADESAKPVPISIAAPVPRRPNAPTLIDRRQLKETLSDVSKLLTEARAMPYYNLENSGKLEGWQLIEIKPKSILDQLGIQQRDVMLRINGTPVTDPGTMLRLLQELQHERLVKLDLIRGGDRQTLSYEIR</sequence>
<keyword evidence="8" id="KW-0472">Membrane</keyword>
<protein>
    <recommendedName>
        <fullName evidence="9">Type II secretion system protein GspC N-terminal domain-containing protein</fullName>
    </recommendedName>
</protein>
<keyword evidence="6" id="KW-0653">Protein transport</keyword>
<dbReference type="Proteomes" id="UP000069205">
    <property type="component" value="Chromosome"/>
</dbReference>
<dbReference type="PROSITE" id="PS51257">
    <property type="entry name" value="PROKAR_LIPOPROTEIN"/>
    <property type="match status" value="1"/>
</dbReference>
<feature type="domain" description="Type II secretion system protein GspC N-terminal" evidence="9">
    <location>
        <begin position="15"/>
        <end position="153"/>
    </location>
</feature>
<dbReference type="EMBL" id="CP011801">
    <property type="protein sequence ID" value="ALA61167.1"/>
    <property type="molecule type" value="Genomic_DNA"/>
</dbReference>
<dbReference type="STRING" id="42253.NITMOv2_4799"/>
<dbReference type="OrthoDB" id="5447763at2"/>
<keyword evidence="5" id="KW-0812">Transmembrane</keyword>
<dbReference type="InterPro" id="IPR036034">
    <property type="entry name" value="PDZ_sf"/>
</dbReference>
<keyword evidence="7" id="KW-1133">Transmembrane helix</keyword>
<evidence type="ECO:0000256" key="6">
    <source>
        <dbReference type="ARBA" id="ARBA00022927"/>
    </source>
</evidence>
<evidence type="ECO:0000256" key="4">
    <source>
        <dbReference type="ARBA" id="ARBA00022519"/>
    </source>
</evidence>
<evidence type="ECO:0000256" key="1">
    <source>
        <dbReference type="ARBA" id="ARBA00004533"/>
    </source>
</evidence>
<dbReference type="SUPFAM" id="SSF50156">
    <property type="entry name" value="PDZ domain-like"/>
    <property type="match status" value="1"/>
</dbReference>
<evidence type="ECO:0000256" key="2">
    <source>
        <dbReference type="ARBA" id="ARBA00022448"/>
    </source>
</evidence>
<keyword evidence="4" id="KW-0997">Cell inner membrane</keyword>
<dbReference type="KEGG" id="nmv:NITMOv2_4799"/>
<dbReference type="GO" id="GO:0015031">
    <property type="term" value="P:protein transport"/>
    <property type="evidence" value="ECO:0007669"/>
    <property type="project" value="UniProtKB-KW"/>
</dbReference>